<evidence type="ECO:0000259" key="2">
    <source>
        <dbReference type="Pfam" id="PF07110"/>
    </source>
</evidence>
<feature type="domain" description="EthD" evidence="2">
    <location>
        <begin position="12"/>
        <end position="124"/>
    </location>
</feature>
<dbReference type="STRING" id="671987.R0IT23"/>
<keyword evidence="4" id="KW-1185">Reference proteome</keyword>
<dbReference type="Proteomes" id="UP000016935">
    <property type="component" value="Unassembled WGS sequence"/>
</dbReference>
<dbReference type="EMBL" id="KB908570">
    <property type="protein sequence ID" value="EOA87801.1"/>
    <property type="molecule type" value="Genomic_DNA"/>
</dbReference>
<dbReference type="SUPFAM" id="SSF54909">
    <property type="entry name" value="Dimeric alpha+beta barrel"/>
    <property type="match status" value="1"/>
</dbReference>
<proteinExistence type="inferred from homology"/>
<sequence length="141" mass="15869">MTISVLIYYTRRPEVTPEYFQTYMEESHAPLIKEVFTEHSPLSFTMRYVTRVSTGMGDRLGAVTSSTTKADPNSAVVLVGEPADITWDALCEMQFRDELHIQQCLAVMNEPAGQRIKDDEETFALTEKTTALIVGETKVMV</sequence>
<name>R0IT23_EXST2</name>
<dbReference type="InterPro" id="IPR009799">
    <property type="entry name" value="EthD_dom"/>
</dbReference>
<dbReference type="InterPro" id="IPR011008">
    <property type="entry name" value="Dimeric_a/b-barrel"/>
</dbReference>
<organism evidence="3 4">
    <name type="scientific">Exserohilum turcicum (strain 28A)</name>
    <name type="common">Northern leaf blight fungus</name>
    <name type="synonym">Setosphaeria turcica</name>
    <dbReference type="NCBI Taxonomy" id="671987"/>
    <lineage>
        <taxon>Eukaryota</taxon>
        <taxon>Fungi</taxon>
        <taxon>Dikarya</taxon>
        <taxon>Ascomycota</taxon>
        <taxon>Pezizomycotina</taxon>
        <taxon>Dothideomycetes</taxon>
        <taxon>Pleosporomycetidae</taxon>
        <taxon>Pleosporales</taxon>
        <taxon>Pleosporineae</taxon>
        <taxon>Pleosporaceae</taxon>
        <taxon>Exserohilum</taxon>
    </lineage>
</organism>
<evidence type="ECO:0000313" key="4">
    <source>
        <dbReference type="Proteomes" id="UP000016935"/>
    </source>
</evidence>
<comment type="similarity">
    <text evidence="1">Belongs to the tpcK family.</text>
</comment>
<reference evidence="3 4" key="2">
    <citation type="journal article" date="2013" name="PLoS Genet.">
        <title>Comparative genome structure, secondary metabolite, and effector coding capacity across Cochliobolus pathogens.</title>
        <authorList>
            <person name="Condon B.J."/>
            <person name="Leng Y."/>
            <person name="Wu D."/>
            <person name="Bushley K.E."/>
            <person name="Ohm R.A."/>
            <person name="Otillar R."/>
            <person name="Martin J."/>
            <person name="Schackwitz W."/>
            <person name="Grimwood J."/>
            <person name="MohdZainudin N."/>
            <person name="Xue C."/>
            <person name="Wang R."/>
            <person name="Manning V.A."/>
            <person name="Dhillon B."/>
            <person name="Tu Z.J."/>
            <person name="Steffenson B.J."/>
            <person name="Salamov A."/>
            <person name="Sun H."/>
            <person name="Lowry S."/>
            <person name="LaButti K."/>
            <person name="Han J."/>
            <person name="Copeland A."/>
            <person name="Lindquist E."/>
            <person name="Barry K."/>
            <person name="Schmutz J."/>
            <person name="Baker S.E."/>
            <person name="Ciuffetti L.M."/>
            <person name="Grigoriev I.V."/>
            <person name="Zhong S."/>
            <person name="Turgeon B.G."/>
        </authorList>
    </citation>
    <scope>NUCLEOTIDE SEQUENCE [LARGE SCALE GENOMIC DNA]</scope>
    <source>
        <strain evidence="4">28A</strain>
    </source>
</reference>
<dbReference type="OrthoDB" id="2519291at2759"/>
<evidence type="ECO:0000256" key="1">
    <source>
        <dbReference type="ARBA" id="ARBA00005986"/>
    </source>
</evidence>
<dbReference type="Gene3D" id="3.30.70.100">
    <property type="match status" value="1"/>
</dbReference>
<gene>
    <name evidence="3" type="ORF">SETTUDRAFT_168920</name>
</gene>
<protein>
    <recommendedName>
        <fullName evidence="2">EthD domain-containing protein</fullName>
    </recommendedName>
</protein>
<accession>R0IT23</accession>
<dbReference type="Pfam" id="PF07110">
    <property type="entry name" value="EthD"/>
    <property type="match status" value="1"/>
</dbReference>
<dbReference type="HOGENOM" id="CLU_115019_2_2_1"/>
<evidence type="ECO:0000313" key="3">
    <source>
        <dbReference type="EMBL" id="EOA87801.1"/>
    </source>
</evidence>
<dbReference type="AlphaFoldDB" id="R0IT23"/>
<dbReference type="eggNOG" id="ENOG502S8V9">
    <property type="taxonomic scope" value="Eukaryota"/>
</dbReference>
<reference evidence="3 4" key="1">
    <citation type="journal article" date="2012" name="PLoS Pathog.">
        <title>Diverse lifestyles and strategies of plant pathogenesis encoded in the genomes of eighteen Dothideomycetes fungi.</title>
        <authorList>
            <person name="Ohm R.A."/>
            <person name="Feau N."/>
            <person name="Henrissat B."/>
            <person name="Schoch C.L."/>
            <person name="Horwitz B.A."/>
            <person name="Barry K.W."/>
            <person name="Condon B.J."/>
            <person name="Copeland A.C."/>
            <person name="Dhillon B."/>
            <person name="Glaser F."/>
            <person name="Hesse C.N."/>
            <person name="Kosti I."/>
            <person name="LaButti K."/>
            <person name="Lindquist E.A."/>
            <person name="Lucas S."/>
            <person name="Salamov A.A."/>
            <person name="Bradshaw R.E."/>
            <person name="Ciuffetti L."/>
            <person name="Hamelin R.C."/>
            <person name="Kema G.H.J."/>
            <person name="Lawrence C."/>
            <person name="Scott J.A."/>
            <person name="Spatafora J.W."/>
            <person name="Turgeon B.G."/>
            <person name="de Wit P.J.G.M."/>
            <person name="Zhong S."/>
            <person name="Goodwin S.B."/>
            <person name="Grigoriev I.V."/>
        </authorList>
    </citation>
    <scope>NUCLEOTIDE SEQUENCE [LARGE SCALE GENOMIC DNA]</scope>
    <source>
        <strain evidence="4">28A</strain>
    </source>
</reference>
<dbReference type="GO" id="GO:0016491">
    <property type="term" value="F:oxidoreductase activity"/>
    <property type="evidence" value="ECO:0007669"/>
    <property type="project" value="InterPro"/>
</dbReference>
<dbReference type="RefSeq" id="XP_008024669.1">
    <property type="nucleotide sequence ID" value="XM_008026478.1"/>
</dbReference>
<dbReference type="GeneID" id="19400723"/>